<name>A0A2K3M5P2_TRIPR</name>
<sequence>MMRKVKNPVLYLPHELIIQILLRLPVKSLIRFKCVCKSWFSIISSDPQFANSQFQLTAATHTHRALIISIVSPHETLSIDLEESLDDDNASVSLNPNFLASGIAIKGSCRGFILLHCSSSLSLWNPSTGVYTNIPSGYNLDADADAENFYGFGYDQSTDDYLIVSISSDTDSSYLEFFSIRANTWKQIDPGTYIHHTNTIVDDDPRVGLFFNGAIHWFAHFLDLKKKVIVAFDLMERKLLDMHFPDQFISELDYCGLWVFQEFLSLWSMNYSNDTVQIWVMKEYKLHSSWTKTHVLPSDTSSTLYFFPLHCTKRGDIVGVDDNTILMKYNDDGQLLEHRSYDNDPCGYHVTMYTESLLSLPGDDAQA</sequence>
<evidence type="ECO:0000313" key="2">
    <source>
        <dbReference type="EMBL" id="PNX86094.1"/>
    </source>
</evidence>
<gene>
    <name evidence="2" type="ORF">L195_g042170</name>
</gene>
<dbReference type="InterPro" id="IPR017451">
    <property type="entry name" value="F-box-assoc_interact_dom"/>
</dbReference>
<organism evidence="2 3">
    <name type="scientific">Trifolium pratense</name>
    <name type="common">Red clover</name>
    <dbReference type="NCBI Taxonomy" id="57577"/>
    <lineage>
        <taxon>Eukaryota</taxon>
        <taxon>Viridiplantae</taxon>
        <taxon>Streptophyta</taxon>
        <taxon>Embryophyta</taxon>
        <taxon>Tracheophyta</taxon>
        <taxon>Spermatophyta</taxon>
        <taxon>Magnoliopsida</taxon>
        <taxon>eudicotyledons</taxon>
        <taxon>Gunneridae</taxon>
        <taxon>Pentapetalae</taxon>
        <taxon>rosids</taxon>
        <taxon>fabids</taxon>
        <taxon>Fabales</taxon>
        <taxon>Fabaceae</taxon>
        <taxon>Papilionoideae</taxon>
        <taxon>50 kb inversion clade</taxon>
        <taxon>NPAAA clade</taxon>
        <taxon>Hologalegina</taxon>
        <taxon>IRL clade</taxon>
        <taxon>Trifolieae</taxon>
        <taxon>Trifolium</taxon>
    </lineage>
</organism>
<dbReference type="Proteomes" id="UP000236291">
    <property type="component" value="Unassembled WGS sequence"/>
</dbReference>
<reference evidence="2 3" key="2">
    <citation type="journal article" date="2017" name="Front. Plant Sci.">
        <title>Gene Classification and Mining of Molecular Markers Useful in Red Clover (Trifolium pratense) Breeding.</title>
        <authorList>
            <person name="Istvanek J."/>
            <person name="Dluhosova J."/>
            <person name="Dluhos P."/>
            <person name="Patkova L."/>
            <person name="Nedelnik J."/>
            <person name="Repkova J."/>
        </authorList>
    </citation>
    <scope>NUCLEOTIDE SEQUENCE [LARGE SCALE GENOMIC DNA]</scope>
    <source>
        <strain evidence="3">cv. Tatra</strain>
        <tissue evidence="2">Young leaves</tissue>
    </source>
</reference>
<dbReference type="PANTHER" id="PTHR31672:SF13">
    <property type="entry name" value="F-BOX PROTEIN CPR30-LIKE"/>
    <property type="match status" value="1"/>
</dbReference>
<dbReference type="EMBL" id="ASHM01050313">
    <property type="protein sequence ID" value="PNX86094.1"/>
    <property type="molecule type" value="Genomic_DNA"/>
</dbReference>
<dbReference type="Pfam" id="PF00646">
    <property type="entry name" value="F-box"/>
    <property type="match status" value="1"/>
</dbReference>
<reference evidence="2 3" key="1">
    <citation type="journal article" date="2014" name="Am. J. Bot.">
        <title>Genome assembly and annotation for red clover (Trifolium pratense; Fabaceae).</title>
        <authorList>
            <person name="Istvanek J."/>
            <person name="Jaros M."/>
            <person name="Krenek A."/>
            <person name="Repkova J."/>
        </authorList>
    </citation>
    <scope>NUCLEOTIDE SEQUENCE [LARGE SCALE GENOMIC DNA]</scope>
    <source>
        <strain evidence="3">cv. Tatra</strain>
        <tissue evidence="2">Young leaves</tissue>
    </source>
</reference>
<dbReference type="PANTHER" id="PTHR31672">
    <property type="entry name" value="BNACNNG10540D PROTEIN"/>
    <property type="match status" value="1"/>
</dbReference>
<dbReference type="Pfam" id="PF08268">
    <property type="entry name" value="FBA_3"/>
    <property type="match status" value="1"/>
</dbReference>
<dbReference type="PROSITE" id="PS50181">
    <property type="entry name" value="FBOX"/>
    <property type="match status" value="1"/>
</dbReference>
<dbReference type="InterPro" id="IPR050796">
    <property type="entry name" value="SCF_F-box_component"/>
</dbReference>
<dbReference type="Gene3D" id="1.20.1280.50">
    <property type="match status" value="1"/>
</dbReference>
<dbReference type="SMART" id="SM00256">
    <property type="entry name" value="FBOX"/>
    <property type="match status" value="1"/>
</dbReference>
<dbReference type="STRING" id="57577.A0A2K3M5P2"/>
<dbReference type="NCBIfam" id="TIGR01640">
    <property type="entry name" value="F_box_assoc_1"/>
    <property type="match status" value="1"/>
</dbReference>
<feature type="domain" description="F-box" evidence="1">
    <location>
        <begin position="6"/>
        <end position="52"/>
    </location>
</feature>
<dbReference type="ExpressionAtlas" id="A0A2K3M5P2">
    <property type="expression patterns" value="baseline"/>
</dbReference>
<accession>A0A2K3M5P2</accession>
<dbReference type="InterPro" id="IPR001810">
    <property type="entry name" value="F-box_dom"/>
</dbReference>
<evidence type="ECO:0000313" key="3">
    <source>
        <dbReference type="Proteomes" id="UP000236291"/>
    </source>
</evidence>
<dbReference type="AlphaFoldDB" id="A0A2K3M5P2"/>
<dbReference type="CDD" id="cd22157">
    <property type="entry name" value="F-box_AtFBW1-like"/>
    <property type="match status" value="1"/>
</dbReference>
<dbReference type="InterPro" id="IPR036047">
    <property type="entry name" value="F-box-like_dom_sf"/>
</dbReference>
<dbReference type="InterPro" id="IPR013187">
    <property type="entry name" value="F-box-assoc_dom_typ3"/>
</dbReference>
<dbReference type="SUPFAM" id="SSF81383">
    <property type="entry name" value="F-box domain"/>
    <property type="match status" value="1"/>
</dbReference>
<proteinExistence type="predicted"/>
<protein>
    <submittedName>
        <fullName evidence="2">F-box/kelch-repeat protein</fullName>
    </submittedName>
</protein>
<comment type="caution">
    <text evidence="2">The sequence shown here is derived from an EMBL/GenBank/DDBJ whole genome shotgun (WGS) entry which is preliminary data.</text>
</comment>
<evidence type="ECO:0000259" key="1">
    <source>
        <dbReference type="PROSITE" id="PS50181"/>
    </source>
</evidence>